<feature type="compositionally biased region" description="Acidic residues" evidence="1">
    <location>
        <begin position="21"/>
        <end position="35"/>
    </location>
</feature>
<dbReference type="Proteomes" id="UP001583177">
    <property type="component" value="Unassembled WGS sequence"/>
</dbReference>
<evidence type="ECO:0000256" key="1">
    <source>
        <dbReference type="SAM" id="MobiDB-lite"/>
    </source>
</evidence>
<reference evidence="2 3" key="1">
    <citation type="journal article" date="2024" name="IMA Fungus">
        <title>IMA Genome - F19 : A genome assembly and annotation guide to empower mycologists, including annotated draft genome sequences of Ceratocystis pirilliformis, Diaporthe australafricana, Fusarium ophioides, Paecilomyces lecythidis, and Sporothrix stenoceras.</title>
        <authorList>
            <person name="Aylward J."/>
            <person name="Wilson A.M."/>
            <person name="Visagie C.M."/>
            <person name="Spraker J."/>
            <person name="Barnes I."/>
            <person name="Buitendag C."/>
            <person name="Ceriani C."/>
            <person name="Del Mar Angel L."/>
            <person name="du Plessis D."/>
            <person name="Fuchs T."/>
            <person name="Gasser K."/>
            <person name="Kramer D."/>
            <person name="Li W."/>
            <person name="Munsamy K."/>
            <person name="Piso A."/>
            <person name="Price J.L."/>
            <person name="Sonnekus B."/>
            <person name="Thomas C."/>
            <person name="van der Nest A."/>
            <person name="van Dijk A."/>
            <person name="van Heerden A."/>
            <person name="van Vuuren N."/>
            <person name="Yilmaz N."/>
            <person name="Duong T.A."/>
            <person name="van der Merwe N.A."/>
            <person name="Wingfield M.J."/>
            <person name="Wingfield B.D."/>
        </authorList>
    </citation>
    <scope>NUCLEOTIDE SEQUENCE [LARGE SCALE GENOMIC DNA]</scope>
    <source>
        <strain evidence="2 3">CMW 18300</strain>
    </source>
</reference>
<dbReference type="EMBL" id="JAWRVE010000030">
    <property type="protein sequence ID" value="KAL1872122.1"/>
    <property type="molecule type" value="Genomic_DNA"/>
</dbReference>
<gene>
    <name evidence="2" type="ORF">Daus18300_004491</name>
</gene>
<protein>
    <recommendedName>
        <fullName evidence="4">SWIM-type domain-containing protein</fullName>
    </recommendedName>
</protein>
<comment type="caution">
    <text evidence="2">The sequence shown here is derived from an EMBL/GenBank/DDBJ whole genome shotgun (WGS) entry which is preliminary data.</text>
</comment>
<feature type="region of interest" description="Disordered" evidence="1">
    <location>
        <begin position="1"/>
        <end position="44"/>
    </location>
</feature>
<feature type="compositionally biased region" description="Polar residues" evidence="1">
    <location>
        <begin position="1"/>
        <end position="14"/>
    </location>
</feature>
<evidence type="ECO:0000313" key="3">
    <source>
        <dbReference type="Proteomes" id="UP001583177"/>
    </source>
</evidence>
<evidence type="ECO:0000313" key="2">
    <source>
        <dbReference type="EMBL" id="KAL1872122.1"/>
    </source>
</evidence>
<accession>A0ABR3X8U9</accession>
<organism evidence="2 3">
    <name type="scientific">Diaporthe australafricana</name>
    <dbReference type="NCBI Taxonomy" id="127596"/>
    <lineage>
        <taxon>Eukaryota</taxon>
        <taxon>Fungi</taxon>
        <taxon>Dikarya</taxon>
        <taxon>Ascomycota</taxon>
        <taxon>Pezizomycotina</taxon>
        <taxon>Sordariomycetes</taxon>
        <taxon>Sordariomycetidae</taxon>
        <taxon>Diaporthales</taxon>
        <taxon>Diaporthaceae</taxon>
        <taxon>Diaporthe</taxon>
    </lineage>
</organism>
<feature type="region of interest" description="Disordered" evidence="1">
    <location>
        <begin position="379"/>
        <end position="414"/>
    </location>
</feature>
<evidence type="ECO:0008006" key="4">
    <source>
        <dbReference type="Google" id="ProtNLM"/>
    </source>
</evidence>
<keyword evidence="3" id="KW-1185">Reference proteome</keyword>
<feature type="compositionally biased region" description="Low complexity" evidence="1">
    <location>
        <begin position="380"/>
        <end position="405"/>
    </location>
</feature>
<name>A0ABR3X8U9_9PEZI</name>
<sequence length="513" mass="56377">MPPATRSQSQQESYSGHDSDQESDASDASVDDDDGQGTSMVVRSPFTDISYDISNLDRETQEEVRQLFRAEPAEGEPKFVLTACKSFAGDDGHFYALEMQETVSVYRSIRVGSPENQYRKPKCFCAGDGERPCKHLIYLLDQVNFHTADHRSGSPEHLGPDGYAMKMGHPFESISAFHIDQLANSLHCDLKSPASISEANPTHLQDAREILASVVEPDLDDFAFERFHPDIFDNQPTLPEDDAVISYGDLTRTVVNMLIKDKEFFAYFLKHLDPSSRARDPFRKIQQRVDRVLHDLDAFSRDAPGASTATSATESNRDVPWAAAHCERAVFTIQAHLQNRSDAPSSFIERASAARALVRILHIVVFGWNREVALPPTNITSTNTGGSGTGASLSPTQPATASSSPNDSNLYHRLIGGQTRGSSAFVIDVLAQLPEQNQWIETLEEIEDQLGTYAPPADYMRRLRELILSMRSSRPAPTVHTAGQSRRGGGSAAGSKRSRGGGNGREGGAKRAR</sequence>
<feature type="region of interest" description="Disordered" evidence="1">
    <location>
        <begin position="472"/>
        <end position="513"/>
    </location>
</feature>
<proteinExistence type="predicted"/>